<organism evidence="1 2">
    <name type="scientific">Araneus ventricosus</name>
    <name type="common">Orbweaver spider</name>
    <name type="synonym">Epeira ventricosa</name>
    <dbReference type="NCBI Taxonomy" id="182803"/>
    <lineage>
        <taxon>Eukaryota</taxon>
        <taxon>Metazoa</taxon>
        <taxon>Ecdysozoa</taxon>
        <taxon>Arthropoda</taxon>
        <taxon>Chelicerata</taxon>
        <taxon>Arachnida</taxon>
        <taxon>Araneae</taxon>
        <taxon>Araneomorphae</taxon>
        <taxon>Entelegynae</taxon>
        <taxon>Araneoidea</taxon>
        <taxon>Araneidae</taxon>
        <taxon>Araneus</taxon>
    </lineage>
</organism>
<dbReference type="EMBL" id="BGPR01092556">
    <property type="protein sequence ID" value="GBM27632.1"/>
    <property type="molecule type" value="Genomic_DNA"/>
</dbReference>
<dbReference type="Proteomes" id="UP000499080">
    <property type="component" value="Unassembled WGS sequence"/>
</dbReference>
<comment type="caution">
    <text evidence="1">The sequence shown here is derived from an EMBL/GenBank/DDBJ whole genome shotgun (WGS) entry which is preliminary data.</text>
</comment>
<reference evidence="1 2" key="1">
    <citation type="journal article" date="2019" name="Sci. Rep.">
        <title>Orb-weaving spider Araneus ventricosus genome elucidates the spidroin gene catalogue.</title>
        <authorList>
            <person name="Kono N."/>
            <person name="Nakamura H."/>
            <person name="Ohtoshi R."/>
            <person name="Moran D.A.P."/>
            <person name="Shinohara A."/>
            <person name="Yoshida Y."/>
            <person name="Fujiwara M."/>
            <person name="Mori M."/>
            <person name="Tomita M."/>
            <person name="Arakawa K."/>
        </authorList>
    </citation>
    <scope>NUCLEOTIDE SEQUENCE [LARGE SCALE GENOMIC DNA]</scope>
</reference>
<evidence type="ECO:0000313" key="2">
    <source>
        <dbReference type="Proteomes" id="UP000499080"/>
    </source>
</evidence>
<sequence length="91" mass="9813">MVLILYATSSLPTLRTLHGGALLRQVVRFPSETLHGTLSSSGGPLSLRNSPPGISRVEQTLFAGQSTEEGIFATRTVQRAPTVRSRSHAER</sequence>
<feature type="non-terminal residue" evidence="1">
    <location>
        <position position="91"/>
    </location>
</feature>
<evidence type="ECO:0000313" key="1">
    <source>
        <dbReference type="EMBL" id="GBM27632.1"/>
    </source>
</evidence>
<protein>
    <submittedName>
        <fullName evidence="1">Uncharacterized protein</fullName>
    </submittedName>
</protein>
<name>A0A4Y2EEQ5_ARAVE</name>
<proteinExistence type="predicted"/>
<dbReference type="AlphaFoldDB" id="A0A4Y2EEQ5"/>
<keyword evidence="2" id="KW-1185">Reference proteome</keyword>
<gene>
    <name evidence="1" type="ORF">AVEN_129481_1</name>
</gene>
<accession>A0A4Y2EEQ5</accession>